<sequence>IENRLLKIEGIKETVVLAKGEVGSKYLCAYYVGEKEYTVGELREELKKSLPDYMVPAYFIKLESMPLTPNGKVDRKVLPEP</sequence>
<proteinExistence type="predicted"/>
<comment type="caution">
    <text evidence="4">The sequence shown here is derived from an EMBL/GenBank/DDBJ whole genome shotgun (WGS) entry which is preliminary data.</text>
</comment>
<dbReference type="PANTHER" id="PTHR44845:SF7">
    <property type="entry name" value="PLIPASTATIN SYNTHASE SUBUNIT D"/>
    <property type="match status" value="1"/>
</dbReference>
<reference evidence="4 5" key="1">
    <citation type="submission" date="2024-11" db="EMBL/GenBank/DDBJ databases">
        <authorList>
            <person name="Heng Y.C."/>
            <person name="Lim A.C.H."/>
            <person name="Lee J.K.Y."/>
            <person name="Kittelmann S."/>
        </authorList>
    </citation>
    <scope>NUCLEOTIDE SEQUENCE [LARGE SCALE GENOMIC DNA]</scope>
    <source>
        <strain evidence="4 5">WILCCON 0114</strain>
    </source>
</reference>
<keyword evidence="5" id="KW-1185">Reference proteome</keyword>
<gene>
    <name evidence="4" type="ORF">ACJDT4_23495</name>
</gene>
<dbReference type="InterPro" id="IPR025110">
    <property type="entry name" value="AMP-bd_C"/>
</dbReference>
<feature type="non-terminal residue" evidence="4">
    <location>
        <position position="81"/>
    </location>
</feature>
<evidence type="ECO:0000256" key="2">
    <source>
        <dbReference type="ARBA" id="ARBA00022553"/>
    </source>
</evidence>
<dbReference type="SUPFAM" id="SSF56801">
    <property type="entry name" value="Acetyl-CoA synthetase-like"/>
    <property type="match status" value="1"/>
</dbReference>
<dbReference type="PANTHER" id="PTHR44845">
    <property type="entry name" value="CARRIER DOMAIN-CONTAINING PROTEIN"/>
    <property type="match status" value="1"/>
</dbReference>
<dbReference type="EMBL" id="JBJIAA010000070">
    <property type="protein sequence ID" value="MFL0253364.1"/>
    <property type="molecule type" value="Genomic_DNA"/>
</dbReference>
<evidence type="ECO:0000313" key="4">
    <source>
        <dbReference type="EMBL" id="MFL0253364.1"/>
    </source>
</evidence>
<keyword evidence="2" id="KW-0597">Phosphoprotein</keyword>
<dbReference type="Gene3D" id="3.30.300.30">
    <property type="match status" value="1"/>
</dbReference>
<feature type="domain" description="AMP-binding enzyme C-terminal" evidence="3">
    <location>
        <begin position="1"/>
        <end position="72"/>
    </location>
</feature>
<dbReference type="Pfam" id="PF13193">
    <property type="entry name" value="AMP-binding_C"/>
    <property type="match status" value="1"/>
</dbReference>
<name>A0ABW8TQU8_9CLOT</name>
<evidence type="ECO:0000256" key="1">
    <source>
        <dbReference type="ARBA" id="ARBA00022450"/>
    </source>
</evidence>
<evidence type="ECO:0000313" key="5">
    <source>
        <dbReference type="Proteomes" id="UP001623592"/>
    </source>
</evidence>
<dbReference type="InterPro" id="IPR045851">
    <property type="entry name" value="AMP-bd_C_sf"/>
</dbReference>
<feature type="non-terminal residue" evidence="4">
    <location>
        <position position="1"/>
    </location>
</feature>
<accession>A0ABW8TQU8</accession>
<protein>
    <submittedName>
        <fullName evidence="4">AMP-binding enzyme</fullName>
    </submittedName>
</protein>
<organism evidence="4 5">
    <name type="scientific">Clostridium neuense</name>
    <dbReference type="NCBI Taxonomy" id="1728934"/>
    <lineage>
        <taxon>Bacteria</taxon>
        <taxon>Bacillati</taxon>
        <taxon>Bacillota</taxon>
        <taxon>Clostridia</taxon>
        <taxon>Eubacteriales</taxon>
        <taxon>Clostridiaceae</taxon>
        <taxon>Clostridium</taxon>
    </lineage>
</organism>
<dbReference type="RefSeq" id="WP_406790029.1">
    <property type="nucleotide sequence ID" value="NZ_JBJIAA010000070.1"/>
</dbReference>
<dbReference type="Proteomes" id="UP001623592">
    <property type="component" value="Unassembled WGS sequence"/>
</dbReference>
<keyword evidence="1" id="KW-0596">Phosphopantetheine</keyword>
<evidence type="ECO:0000259" key="3">
    <source>
        <dbReference type="Pfam" id="PF13193"/>
    </source>
</evidence>